<dbReference type="Gene3D" id="3.40.50.280">
    <property type="entry name" value="Cobalamin-binding domain"/>
    <property type="match status" value="1"/>
</dbReference>
<keyword evidence="4" id="KW-1185">Reference proteome</keyword>
<dbReference type="InterPro" id="IPR052024">
    <property type="entry name" value="Methanogen_methyltrans"/>
</dbReference>
<dbReference type="AlphaFoldDB" id="B8FBG6"/>
<dbReference type="eggNOG" id="COG5012">
    <property type="taxonomic scope" value="Bacteria"/>
</dbReference>
<dbReference type="PROSITE" id="PS51332">
    <property type="entry name" value="B12_BINDING"/>
    <property type="match status" value="1"/>
</dbReference>
<dbReference type="Gene3D" id="1.10.1240.10">
    <property type="entry name" value="Methionine synthase domain"/>
    <property type="match status" value="1"/>
</dbReference>
<accession>B8FBG6</accession>
<feature type="domain" description="B12-binding N-terminal" evidence="2">
    <location>
        <begin position="322"/>
        <end position="416"/>
    </location>
</feature>
<dbReference type="Pfam" id="PF01208">
    <property type="entry name" value="URO-D"/>
    <property type="match status" value="1"/>
</dbReference>
<dbReference type="HOGENOM" id="CLU_489854_0_0_7"/>
<dbReference type="Pfam" id="PF02607">
    <property type="entry name" value="B12-binding_2"/>
    <property type="match status" value="1"/>
</dbReference>
<dbReference type="SUPFAM" id="SSF47644">
    <property type="entry name" value="Methionine synthase domain"/>
    <property type="match status" value="1"/>
</dbReference>
<dbReference type="InterPro" id="IPR000257">
    <property type="entry name" value="Uroporphyrinogen_deCOase"/>
</dbReference>
<reference evidence="3 4" key="1">
    <citation type="journal article" date="2012" name="Environ. Microbiol.">
        <title>The genome sequence of Desulfatibacillum alkenivorans AK-01: a blueprint for anaerobic alkane oxidation.</title>
        <authorList>
            <person name="Callaghan A.V."/>
            <person name="Morris B.E."/>
            <person name="Pereira I.A."/>
            <person name="McInerney M.J."/>
            <person name="Austin R.N."/>
            <person name="Groves J.T."/>
            <person name="Kukor J.J."/>
            <person name="Suflita J.M."/>
            <person name="Young L.Y."/>
            <person name="Zylstra G.J."/>
            <person name="Wawrik B."/>
        </authorList>
    </citation>
    <scope>NUCLEOTIDE SEQUENCE [LARGE SCALE GENOMIC DNA]</scope>
    <source>
        <strain evidence="3 4">AK-01</strain>
    </source>
</reference>
<evidence type="ECO:0000259" key="1">
    <source>
        <dbReference type="PROSITE" id="PS51332"/>
    </source>
</evidence>
<dbReference type="GO" id="GO:0046872">
    <property type="term" value="F:metal ion binding"/>
    <property type="evidence" value="ECO:0007669"/>
    <property type="project" value="InterPro"/>
</dbReference>
<evidence type="ECO:0000259" key="2">
    <source>
        <dbReference type="PROSITE" id="PS51337"/>
    </source>
</evidence>
<proteinExistence type="predicted"/>
<dbReference type="InterPro" id="IPR036594">
    <property type="entry name" value="Meth_synthase_dom"/>
</dbReference>
<dbReference type="InterPro" id="IPR003759">
    <property type="entry name" value="Cbl-bd_cap"/>
</dbReference>
<dbReference type="PROSITE" id="PS51337">
    <property type="entry name" value="B12_BINDING_NTER"/>
    <property type="match status" value="1"/>
</dbReference>
<dbReference type="SUPFAM" id="SSF51726">
    <property type="entry name" value="UROD/MetE-like"/>
    <property type="match status" value="1"/>
</dbReference>
<dbReference type="GO" id="GO:0004853">
    <property type="term" value="F:uroporphyrinogen decarboxylase activity"/>
    <property type="evidence" value="ECO:0007669"/>
    <property type="project" value="InterPro"/>
</dbReference>
<organism evidence="3 4">
    <name type="scientific">Desulfatibacillum aliphaticivorans</name>
    <dbReference type="NCBI Taxonomy" id="218208"/>
    <lineage>
        <taxon>Bacteria</taxon>
        <taxon>Pseudomonadati</taxon>
        <taxon>Thermodesulfobacteriota</taxon>
        <taxon>Desulfobacteria</taxon>
        <taxon>Desulfobacterales</taxon>
        <taxon>Desulfatibacillaceae</taxon>
        <taxon>Desulfatibacillum</taxon>
    </lineage>
</organism>
<feature type="domain" description="B12-binding" evidence="1">
    <location>
        <begin position="415"/>
        <end position="545"/>
    </location>
</feature>
<dbReference type="EMBL" id="CP001322">
    <property type="protein sequence ID" value="ACL04610.1"/>
    <property type="molecule type" value="Genomic_DNA"/>
</dbReference>
<dbReference type="InterPro" id="IPR038071">
    <property type="entry name" value="UROD/MetE-like_sf"/>
</dbReference>
<dbReference type="SMART" id="SM01018">
    <property type="entry name" value="B12-binding_2"/>
    <property type="match status" value="1"/>
</dbReference>
<dbReference type="KEGG" id="dal:Dalk_2920"/>
<gene>
    <name evidence="3" type="ordered locus">Dalk_2920</name>
</gene>
<dbReference type="Gene3D" id="3.20.20.210">
    <property type="match status" value="1"/>
</dbReference>
<dbReference type="Proteomes" id="UP000000739">
    <property type="component" value="Chromosome"/>
</dbReference>
<dbReference type="Pfam" id="PF02310">
    <property type="entry name" value="B12-binding"/>
    <property type="match status" value="1"/>
</dbReference>
<dbReference type="PANTHER" id="PTHR47099:SF1">
    <property type="entry name" value="METHYLCOBAMIDE:COM METHYLTRANSFERASE MTBA"/>
    <property type="match status" value="1"/>
</dbReference>
<evidence type="ECO:0000313" key="4">
    <source>
        <dbReference type="Proteomes" id="UP000000739"/>
    </source>
</evidence>
<dbReference type="InterPro" id="IPR036724">
    <property type="entry name" value="Cobalamin-bd_sf"/>
</dbReference>
<dbReference type="InterPro" id="IPR006158">
    <property type="entry name" value="Cobalamin-bd"/>
</dbReference>
<dbReference type="RefSeq" id="WP_015947679.1">
    <property type="nucleotide sequence ID" value="NC_011768.1"/>
</dbReference>
<dbReference type="GO" id="GO:0006779">
    <property type="term" value="P:porphyrin-containing compound biosynthetic process"/>
    <property type="evidence" value="ECO:0007669"/>
    <property type="project" value="InterPro"/>
</dbReference>
<dbReference type="eggNOG" id="COG0407">
    <property type="taxonomic scope" value="Bacteria"/>
</dbReference>
<dbReference type="GO" id="GO:0031419">
    <property type="term" value="F:cobalamin binding"/>
    <property type="evidence" value="ECO:0007669"/>
    <property type="project" value="InterPro"/>
</dbReference>
<evidence type="ECO:0000313" key="3">
    <source>
        <dbReference type="EMBL" id="ACL04610.1"/>
    </source>
</evidence>
<protein>
    <submittedName>
        <fullName evidence="3">Cobalamin B12-binding domain protein</fullName>
    </submittedName>
</protein>
<dbReference type="PANTHER" id="PTHR47099">
    <property type="entry name" value="METHYLCOBAMIDE:COM METHYLTRANSFERASE MTBA"/>
    <property type="match status" value="1"/>
</dbReference>
<dbReference type="SUPFAM" id="SSF52242">
    <property type="entry name" value="Cobalamin (vitamin B12)-binding domain"/>
    <property type="match status" value="1"/>
</dbReference>
<sequence>MARLFINGEAGFPRRLVYPINALPSVQTVEAGIQEILWDADLKFEALKRYYQNLDADVLFYFSDIVIQAEAMGAEIAFSNGGMPAVKSPARSIEVPKPGHVARMQINARVVSRMQQEFSGKFIAAPVFGPFTVAGQVVGEEALLRMLIDDRAAVMDLLEQALELAGNYTQFLLDAGANVVSVADPLSALIPPDQFWEYAGDFLQRLFDPFNALPTILHICGDTGQVVDQMVKTGVGGVSFDNCMDLLAFEDQIPDDVSIIGNIDPVGIVERGSLEDIASETADLVSMMALKKNFVLSTGCAVPFSASLENVRHFVETGRRRFSELEPAVPQLSAISAHVFSANKEEAVNGVTSALERGVEPLVIVTSGLTRAVRKGSALYEAKKCFLPSLLLMVDAFYEGFRLLEDRLHNGGAEKTDVILGTVKGDIHEIGKNLVRIFFEIYGYQVVDLGVDVSAEAFLESYSEHRPKLIGLSAFTTKSKEEMGKIINELRQKGKIDAQVIVGGAALNESAAQSLGADGYAPDAVRAVGLAKGLLRRTKSGPPLS</sequence>
<name>B8FBG6_DESAL</name>